<feature type="transmembrane region" description="Helical" evidence="6">
    <location>
        <begin position="163"/>
        <end position="184"/>
    </location>
</feature>
<keyword evidence="4" id="KW-0813">Transport</keyword>
<dbReference type="Proteomes" id="UP000190080">
    <property type="component" value="Unassembled WGS sequence"/>
</dbReference>
<evidence type="ECO:0000256" key="6">
    <source>
        <dbReference type="SAM" id="Phobius"/>
    </source>
</evidence>
<comment type="caution">
    <text evidence="7">The sequence shown here is derived from an EMBL/GenBank/DDBJ whole genome shotgun (WGS) entry which is preliminary data.</text>
</comment>
<keyword evidence="6" id="KW-0472">Membrane</keyword>
<feature type="transmembrane region" description="Helical" evidence="6">
    <location>
        <begin position="44"/>
        <end position="71"/>
    </location>
</feature>
<dbReference type="Pfam" id="PF01554">
    <property type="entry name" value="MatE"/>
    <property type="match status" value="2"/>
</dbReference>
<gene>
    <name evidence="7" type="primary">mdtK_1</name>
    <name evidence="7" type="ORF">CLORY_04020</name>
</gene>
<sequence length="442" mass="48897">MILKKLNSIEYRKINALALPLILNNVTAMIIGLCDDAMAGRISVGAFAAIGMIVSTINSITGVVGAAAVAFNIIGGRCNGEKDTDGLHDNLLFNIVYSIVVGLLFFVITVLTGKFLLKTIYHFNGKLLNQAWEYMSIFSISIGLNMLLFTFSSYFKIVKKTKYIFCGNLSASILNVIFDYALIFGHFGMPKLGMKGNAIGSILAMIINLIVYIIASKAHKFIFIRKIDFYEIFKNSAGIIIPLMGQELLESTVMVVAMNYMLSSIGVLPVSVYNLLTSVISIALMPMYAYSQTSLTIISEKTGAKDQAGIKRTPGRCLLMALVFYAGISVIMLILKNYIPGIITDDKKLILAASSFLPTMVLINVMNIPNNVYKYSLQAVGAEKWVFMASLFINGFSIIVIFVFTVILHMELWGIFAGTFINYLILTLVFLQRYRKLEFVVK</sequence>
<feature type="transmembrane region" description="Helical" evidence="6">
    <location>
        <begin position="385"/>
        <end position="407"/>
    </location>
</feature>
<evidence type="ECO:0000256" key="3">
    <source>
        <dbReference type="ARBA" id="ARBA00020268"/>
    </source>
</evidence>
<dbReference type="PANTHER" id="PTHR43298">
    <property type="entry name" value="MULTIDRUG RESISTANCE PROTEIN NORM-RELATED"/>
    <property type="match status" value="1"/>
</dbReference>
<feature type="transmembrane region" description="Helical" evidence="6">
    <location>
        <begin position="351"/>
        <end position="373"/>
    </location>
</feature>
<dbReference type="InterPro" id="IPR050222">
    <property type="entry name" value="MATE_MdtK"/>
</dbReference>
<feature type="transmembrane region" description="Helical" evidence="6">
    <location>
        <begin position="317"/>
        <end position="339"/>
    </location>
</feature>
<dbReference type="InterPro" id="IPR002528">
    <property type="entry name" value="MATE_fam"/>
</dbReference>
<feature type="transmembrane region" description="Helical" evidence="6">
    <location>
        <begin position="131"/>
        <end position="151"/>
    </location>
</feature>
<dbReference type="GO" id="GO:0005886">
    <property type="term" value="C:plasma membrane"/>
    <property type="evidence" value="ECO:0007669"/>
    <property type="project" value="TreeGrafter"/>
</dbReference>
<name>A0A1V4IYC1_9CLOT</name>
<dbReference type="STRING" id="1450648.CLORY_04020"/>
<dbReference type="AlphaFoldDB" id="A0A1V4IYC1"/>
<evidence type="ECO:0000256" key="2">
    <source>
        <dbReference type="ARBA" id="ARBA00010199"/>
    </source>
</evidence>
<organism evidence="7 8">
    <name type="scientific">Clostridium oryzae</name>
    <dbReference type="NCBI Taxonomy" id="1450648"/>
    <lineage>
        <taxon>Bacteria</taxon>
        <taxon>Bacillati</taxon>
        <taxon>Bacillota</taxon>
        <taxon>Clostridia</taxon>
        <taxon>Eubacteriales</taxon>
        <taxon>Clostridiaceae</taxon>
        <taxon>Clostridium</taxon>
    </lineage>
</organism>
<feature type="transmembrane region" description="Helical" evidence="6">
    <location>
        <begin position="91"/>
        <end position="111"/>
    </location>
</feature>
<feature type="transmembrane region" description="Helical" evidence="6">
    <location>
        <begin position="236"/>
        <end position="260"/>
    </location>
</feature>
<evidence type="ECO:0000313" key="7">
    <source>
        <dbReference type="EMBL" id="OPJ64893.1"/>
    </source>
</evidence>
<protein>
    <recommendedName>
        <fullName evidence="3">Probable multidrug resistance protein NorM</fullName>
    </recommendedName>
    <alternativeName>
        <fullName evidence="5">Multidrug-efflux transporter</fullName>
    </alternativeName>
</protein>
<keyword evidence="6" id="KW-0812">Transmembrane</keyword>
<feature type="transmembrane region" description="Helical" evidence="6">
    <location>
        <begin position="413"/>
        <end position="431"/>
    </location>
</feature>
<dbReference type="GO" id="GO:0015297">
    <property type="term" value="F:antiporter activity"/>
    <property type="evidence" value="ECO:0007669"/>
    <property type="project" value="InterPro"/>
</dbReference>
<dbReference type="EMBL" id="MZGV01000002">
    <property type="protein sequence ID" value="OPJ64893.1"/>
    <property type="molecule type" value="Genomic_DNA"/>
</dbReference>
<comment type="function">
    <text evidence="1">Multidrug efflux pump.</text>
</comment>
<reference evidence="7 8" key="1">
    <citation type="submission" date="2017-03" db="EMBL/GenBank/DDBJ databases">
        <title>Genome sequence of Clostridium oryzae DSM 28571.</title>
        <authorList>
            <person name="Poehlein A."/>
            <person name="Daniel R."/>
        </authorList>
    </citation>
    <scope>NUCLEOTIDE SEQUENCE [LARGE SCALE GENOMIC DNA]</scope>
    <source>
        <strain evidence="7 8">DSM 28571</strain>
    </source>
</reference>
<proteinExistence type="inferred from homology"/>
<dbReference type="PANTHER" id="PTHR43298:SF2">
    <property type="entry name" value="FMN_FAD EXPORTER YEEO-RELATED"/>
    <property type="match status" value="1"/>
</dbReference>
<accession>A0A1V4IYC1</accession>
<evidence type="ECO:0000256" key="1">
    <source>
        <dbReference type="ARBA" id="ARBA00003408"/>
    </source>
</evidence>
<evidence type="ECO:0000256" key="5">
    <source>
        <dbReference type="ARBA" id="ARBA00031636"/>
    </source>
</evidence>
<keyword evidence="6" id="KW-1133">Transmembrane helix</keyword>
<keyword evidence="8" id="KW-1185">Reference proteome</keyword>
<dbReference type="GO" id="GO:0042910">
    <property type="term" value="F:xenobiotic transmembrane transporter activity"/>
    <property type="evidence" value="ECO:0007669"/>
    <property type="project" value="InterPro"/>
</dbReference>
<evidence type="ECO:0000256" key="4">
    <source>
        <dbReference type="ARBA" id="ARBA00022448"/>
    </source>
</evidence>
<evidence type="ECO:0000313" key="8">
    <source>
        <dbReference type="Proteomes" id="UP000190080"/>
    </source>
</evidence>
<dbReference type="OrthoDB" id="9806302at2"/>
<comment type="similarity">
    <text evidence="2">Belongs to the multi antimicrobial extrusion (MATE) (TC 2.A.66.1) family.</text>
</comment>
<feature type="transmembrane region" description="Helical" evidence="6">
    <location>
        <begin position="272"/>
        <end position="291"/>
    </location>
</feature>
<feature type="transmembrane region" description="Helical" evidence="6">
    <location>
        <begin position="196"/>
        <end position="215"/>
    </location>
</feature>
<dbReference type="RefSeq" id="WP_079421861.1">
    <property type="nucleotide sequence ID" value="NZ_MZGV01000002.1"/>
</dbReference>